<accession>A0A830HS88</accession>
<evidence type="ECO:0000256" key="1">
    <source>
        <dbReference type="SAM" id="MobiDB-lite"/>
    </source>
</evidence>
<dbReference type="AlphaFoldDB" id="A0A830HS88"/>
<protein>
    <submittedName>
        <fullName evidence="2">Uncharacterized protein</fullName>
    </submittedName>
</protein>
<organism evidence="2 3">
    <name type="scientific">Pycnococcus provasolii</name>
    <dbReference type="NCBI Taxonomy" id="41880"/>
    <lineage>
        <taxon>Eukaryota</taxon>
        <taxon>Viridiplantae</taxon>
        <taxon>Chlorophyta</taxon>
        <taxon>Pseudoscourfieldiophyceae</taxon>
        <taxon>Pseudoscourfieldiales</taxon>
        <taxon>Pycnococcaceae</taxon>
        <taxon>Pycnococcus</taxon>
    </lineage>
</organism>
<proteinExistence type="predicted"/>
<sequence length="419" mass="45503">MASLVHFSTAPLPTVARNRLQGTWHLGPVAWEKAARSDAALAFAQGRYGCCEFILRQILAVSNDEHAGTEEGSSNVSKAQLMYRLAQCCYFADRAHEQEAWLARALALLDNAIALGDASTEPGCVARYRCIADLCACASRRAAHAKTQPEANAAATQALTLATRALGIAECIFGGFHTGTAEACMRYGACQQRLARYEQAEEAMRRAYGIRAAVDGERHPNTARVCNALAQLYRATHRPERAERFAALARACATPEQWAREQRMLNANSAGAGPGANSAALAQRLNAARANVMALPCDAFAREAVQLPPQRAIVPSAADPPHVIASKFEPPPHELPGCMRPMAPLLPAVGVAAETMRHRKRTSTVGPYREAPRLERKPQVVPKLDLALVHDDELDDEWDDMAGVQKYDDDDDGEEDEDD</sequence>
<evidence type="ECO:0000313" key="2">
    <source>
        <dbReference type="EMBL" id="GHP09982.1"/>
    </source>
</evidence>
<dbReference type="Gene3D" id="1.25.40.10">
    <property type="entry name" value="Tetratricopeptide repeat domain"/>
    <property type="match status" value="1"/>
</dbReference>
<dbReference type="InterPro" id="IPR011990">
    <property type="entry name" value="TPR-like_helical_dom_sf"/>
</dbReference>
<keyword evidence="3" id="KW-1185">Reference proteome</keyword>
<dbReference type="Proteomes" id="UP000660262">
    <property type="component" value="Unassembled WGS sequence"/>
</dbReference>
<feature type="region of interest" description="Disordered" evidence="1">
    <location>
        <begin position="391"/>
        <end position="419"/>
    </location>
</feature>
<feature type="compositionally biased region" description="Acidic residues" evidence="1">
    <location>
        <begin position="408"/>
        <end position="419"/>
    </location>
</feature>
<dbReference type="Pfam" id="PF13424">
    <property type="entry name" value="TPR_12"/>
    <property type="match status" value="1"/>
</dbReference>
<name>A0A830HS88_9CHLO</name>
<reference evidence="2" key="1">
    <citation type="submission" date="2020-10" db="EMBL/GenBank/DDBJ databases">
        <title>Unveiling of a novel bifunctional photoreceptor, Dualchrome1, isolated from a cosmopolitan green alga.</title>
        <authorList>
            <person name="Suzuki S."/>
            <person name="Kawachi M."/>
        </authorList>
    </citation>
    <scope>NUCLEOTIDE SEQUENCE</scope>
    <source>
        <strain evidence="2">NIES 2893</strain>
    </source>
</reference>
<evidence type="ECO:0000313" key="3">
    <source>
        <dbReference type="Proteomes" id="UP000660262"/>
    </source>
</evidence>
<comment type="caution">
    <text evidence="2">The sequence shown here is derived from an EMBL/GenBank/DDBJ whole genome shotgun (WGS) entry which is preliminary data.</text>
</comment>
<dbReference type="EMBL" id="BNJQ01000027">
    <property type="protein sequence ID" value="GHP09982.1"/>
    <property type="molecule type" value="Genomic_DNA"/>
</dbReference>
<dbReference type="SUPFAM" id="SSF48452">
    <property type="entry name" value="TPR-like"/>
    <property type="match status" value="1"/>
</dbReference>
<gene>
    <name evidence="2" type="ORF">PPROV_000871500</name>
</gene>